<proteinExistence type="predicted"/>
<sequence length="58" mass="6864">SEEILRTANLSYQNGEIDFFQYILSLENAYRIRLSYLETLYAYNQTVIAINQLMILEP</sequence>
<evidence type="ECO:0000313" key="2">
    <source>
        <dbReference type="Proteomes" id="UP000703674"/>
    </source>
</evidence>
<organism evidence="1 2">
    <name type="scientific">Salinimicrobium oceani</name>
    <dbReference type="NCBI Taxonomy" id="2722702"/>
    <lineage>
        <taxon>Bacteria</taxon>
        <taxon>Pseudomonadati</taxon>
        <taxon>Bacteroidota</taxon>
        <taxon>Flavobacteriia</taxon>
        <taxon>Flavobacteriales</taxon>
        <taxon>Flavobacteriaceae</taxon>
        <taxon>Salinimicrobium</taxon>
    </lineage>
</organism>
<feature type="non-terminal residue" evidence="1">
    <location>
        <position position="1"/>
    </location>
</feature>
<keyword evidence="2" id="KW-1185">Reference proteome</keyword>
<evidence type="ECO:0008006" key="3">
    <source>
        <dbReference type="Google" id="ProtNLM"/>
    </source>
</evidence>
<reference evidence="1 2" key="1">
    <citation type="submission" date="2020-03" db="EMBL/GenBank/DDBJ databases">
        <title>Salinimicrobium sp. nov, isolated from SCS.</title>
        <authorList>
            <person name="Cao W.R."/>
        </authorList>
    </citation>
    <scope>NUCLEOTIDE SEQUENCE [LARGE SCALE GENOMIC DNA]</scope>
    <source>
        <strain evidence="2">J15B91</strain>
    </source>
</reference>
<evidence type="ECO:0000313" key="1">
    <source>
        <dbReference type="EMBL" id="NJW55661.1"/>
    </source>
</evidence>
<protein>
    <recommendedName>
        <fullName evidence="3">Outer membrane efflux protein</fullName>
    </recommendedName>
</protein>
<dbReference type="EMBL" id="JAAVJR010001397">
    <property type="protein sequence ID" value="NJW55661.1"/>
    <property type="molecule type" value="Genomic_DNA"/>
</dbReference>
<dbReference type="SUPFAM" id="SSF56954">
    <property type="entry name" value="Outer membrane efflux proteins (OEP)"/>
    <property type="match status" value="1"/>
</dbReference>
<dbReference type="Gene3D" id="1.20.1600.10">
    <property type="entry name" value="Outer membrane efflux proteins (OEP)"/>
    <property type="match status" value="1"/>
</dbReference>
<comment type="caution">
    <text evidence="1">The sequence shown here is derived from an EMBL/GenBank/DDBJ whole genome shotgun (WGS) entry which is preliminary data.</text>
</comment>
<dbReference type="Proteomes" id="UP000703674">
    <property type="component" value="Unassembled WGS sequence"/>
</dbReference>
<gene>
    <name evidence="1" type="ORF">HC175_22360</name>
</gene>
<accession>A0ABX1DB47</accession>
<name>A0ABX1DB47_9FLAO</name>